<keyword evidence="1" id="KW-0645">Protease</keyword>
<keyword evidence="3" id="KW-0788">Thiol protease</keyword>
<evidence type="ECO:0000256" key="5">
    <source>
        <dbReference type="SAM" id="Phobius"/>
    </source>
</evidence>
<dbReference type="InterPro" id="IPR023365">
    <property type="entry name" value="Sortase_dom-sf"/>
</dbReference>
<dbReference type="GeneID" id="64116121"/>
<reference evidence="6" key="2">
    <citation type="submission" date="2018-03" db="EMBL/GenBank/DDBJ databases">
        <authorList>
            <person name="Keele B.F."/>
        </authorList>
    </citation>
    <scope>NUCLEOTIDE SEQUENCE</scope>
    <source>
        <strain evidence="6">SNUC 2204</strain>
    </source>
</reference>
<protein>
    <submittedName>
        <fullName evidence="6">Class A sortase SrtA</fullName>
    </submittedName>
</protein>
<sequence>MRWFLKIIGIILIVAAISIFFWNDIRTYFTERVNDKVIQSYENQNNKVEVNPVESWITKTETDQLKINDNMVGYLKVPSADISEPIFKGPATEQNLKNGLSLVDENEQLNEQNVAIAGHRVEGAGIRFNNLDRAKVGDDVKLITIKGTKTYKIKNIKNVKPNQVEVLNEHKGQPNQLTLITCDTYNPETLLFEERMIYTAVEVKTS</sequence>
<keyword evidence="2" id="KW-0378">Hydrolase</keyword>
<organism evidence="6 8">
    <name type="scientific">Mammaliicoccus vitulinus</name>
    <dbReference type="NCBI Taxonomy" id="71237"/>
    <lineage>
        <taxon>Bacteria</taxon>
        <taxon>Bacillati</taxon>
        <taxon>Bacillota</taxon>
        <taxon>Bacilli</taxon>
        <taxon>Bacillales</taxon>
        <taxon>Staphylococcaceae</taxon>
        <taxon>Mammaliicoccus</taxon>
    </lineage>
</organism>
<feature type="transmembrane region" description="Helical" evidence="5">
    <location>
        <begin position="7"/>
        <end position="23"/>
    </location>
</feature>
<evidence type="ECO:0000313" key="6">
    <source>
        <dbReference type="EMBL" id="PTI28847.1"/>
    </source>
</evidence>
<evidence type="ECO:0000256" key="2">
    <source>
        <dbReference type="ARBA" id="ARBA00022801"/>
    </source>
</evidence>
<dbReference type="NCBIfam" id="TIGR01076">
    <property type="entry name" value="sortase_fam"/>
    <property type="match status" value="1"/>
</dbReference>
<dbReference type="InterPro" id="IPR042007">
    <property type="entry name" value="Sortase_A"/>
</dbReference>
<dbReference type="SUPFAM" id="SSF63817">
    <property type="entry name" value="Sortase"/>
    <property type="match status" value="1"/>
</dbReference>
<dbReference type="EMBL" id="PZFK01000022">
    <property type="protein sequence ID" value="PTI28847.1"/>
    <property type="molecule type" value="Genomic_DNA"/>
</dbReference>
<evidence type="ECO:0000256" key="3">
    <source>
        <dbReference type="ARBA" id="ARBA00022807"/>
    </source>
</evidence>
<dbReference type="GO" id="GO:0008234">
    <property type="term" value="F:cysteine-type peptidase activity"/>
    <property type="evidence" value="ECO:0007669"/>
    <property type="project" value="UniProtKB-KW"/>
</dbReference>
<keyword evidence="9" id="KW-1185">Reference proteome</keyword>
<dbReference type="GO" id="GO:0006508">
    <property type="term" value="P:proteolysis"/>
    <property type="evidence" value="ECO:0007669"/>
    <property type="project" value="UniProtKB-KW"/>
</dbReference>
<name>A0A2T4PRP6_9STAP</name>
<dbReference type="Gene3D" id="2.40.260.10">
    <property type="entry name" value="Sortase"/>
    <property type="match status" value="1"/>
</dbReference>
<feature type="active site" description="Proton donor/acceptor" evidence="4">
    <location>
        <position position="119"/>
    </location>
</feature>
<evidence type="ECO:0000313" key="8">
    <source>
        <dbReference type="Proteomes" id="UP000241209"/>
    </source>
</evidence>
<accession>A0A2T4PRP6</accession>
<keyword evidence="5" id="KW-0812">Transmembrane</keyword>
<dbReference type="Proteomes" id="UP000241209">
    <property type="component" value="Unassembled WGS sequence"/>
</dbReference>
<dbReference type="AlphaFoldDB" id="A0A2T4PRP6"/>
<dbReference type="RefSeq" id="WP_016911549.1">
    <property type="nucleotide sequence ID" value="NZ_BMDF01000002.1"/>
</dbReference>
<dbReference type="InterPro" id="IPR005754">
    <property type="entry name" value="Sortase"/>
</dbReference>
<feature type="active site" description="Acyl-thioester intermediate" evidence="4">
    <location>
        <position position="182"/>
    </location>
</feature>
<reference evidence="6 8" key="1">
    <citation type="journal article" date="2016" name="Front. Microbiol.">
        <title>Comprehensive Phylogenetic Analysis of Bovine Non-aureus Staphylococci Species Based on Whole-Genome Sequencing.</title>
        <authorList>
            <person name="Naushad S."/>
            <person name="Barkema H.W."/>
            <person name="Luby C."/>
            <person name="Condas L.A."/>
            <person name="Nobrega D.B."/>
            <person name="Carson D.A."/>
            <person name="De Buck J."/>
        </authorList>
    </citation>
    <scope>NUCLEOTIDE SEQUENCE [LARGE SCALE GENOMIC DNA]</scope>
    <source>
        <strain evidence="6 8">SNUC 2204</strain>
    </source>
</reference>
<dbReference type="Pfam" id="PF04203">
    <property type="entry name" value="Sortase"/>
    <property type="match status" value="1"/>
</dbReference>
<gene>
    <name evidence="6" type="ORF">BU072_10315</name>
    <name evidence="7" type="ORF">I6J37_12820</name>
</gene>
<evidence type="ECO:0000256" key="4">
    <source>
        <dbReference type="PIRSR" id="PIRSR605754-1"/>
    </source>
</evidence>
<reference evidence="7 9" key="3">
    <citation type="submission" date="2021-02" db="EMBL/GenBank/DDBJ databases">
        <title>FDA dAtabase for Regulatory Grade micrObial Sequences (FDA-ARGOS): Supporting development and validation of Infectious Disease Dx tests.</title>
        <authorList>
            <person name="Sproer C."/>
            <person name="Gronow S."/>
            <person name="Severitt S."/>
            <person name="Schroder I."/>
            <person name="Tallon L."/>
            <person name="Sadzewicz L."/>
            <person name="Zhao X."/>
            <person name="Boylan J."/>
            <person name="Ott S."/>
            <person name="Bowen H."/>
            <person name="Vavikolanu K."/>
            <person name="Mehta A."/>
            <person name="Aluvathingal J."/>
            <person name="Nadendla S."/>
            <person name="Lowell S."/>
            <person name="Myers T."/>
            <person name="Yan Y."/>
            <person name="Sichtig H."/>
        </authorList>
    </citation>
    <scope>NUCLEOTIDE SEQUENCE [LARGE SCALE GENOMIC DNA]</scope>
    <source>
        <strain evidence="7 9">FDAARGOS_1207</strain>
    </source>
</reference>
<keyword evidence="5" id="KW-0472">Membrane</keyword>
<evidence type="ECO:0000313" key="9">
    <source>
        <dbReference type="Proteomes" id="UP000627155"/>
    </source>
</evidence>
<dbReference type="OrthoDB" id="2987398at2"/>
<evidence type="ECO:0000256" key="1">
    <source>
        <dbReference type="ARBA" id="ARBA00022670"/>
    </source>
</evidence>
<keyword evidence="5" id="KW-1133">Transmembrane helix</keyword>
<dbReference type="Proteomes" id="UP000627155">
    <property type="component" value="Chromosome"/>
</dbReference>
<dbReference type="STRING" id="1167632.GCA_000286335_00840"/>
<evidence type="ECO:0000313" key="7">
    <source>
        <dbReference type="EMBL" id="QRO85040.1"/>
    </source>
</evidence>
<proteinExistence type="predicted"/>
<dbReference type="EMBL" id="CP069486">
    <property type="protein sequence ID" value="QRO85040.1"/>
    <property type="molecule type" value="Genomic_DNA"/>
</dbReference>
<dbReference type="CDD" id="cd06165">
    <property type="entry name" value="Sortase_A"/>
    <property type="match status" value="1"/>
</dbReference>